<proteinExistence type="predicted"/>
<accession>A0A449BCZ3</accession>
<dbReference type="STRING" id="1278311.GCA_000428705_00744"/>
<dbReference type="PANTHER" id="PTHR46558:SF11">
    <property type="entry name" value="HTH-TYPE TRANSCRIPTIONAL REGULATOR XRE"/>
    <property type="match status" value="1"/>
</dbReference>
<dbReference type="SMART" id="SM00530">
    <property type="entry name" value="HTH_XRE"/>
    <property type="match status" value="1"/>
</dbReference>
<dbReference type="EMBL" id="LR215048">
    <property type="protein sequence ID" value="VEU80319.1"/>
    <property type="molecule type" value="Genomic_DNA"/>
</dbReference>
<gene>
    <name evidence="3" type="primary">immR_3</name>
    <name evidence="3" type="ORF">NCTC10138_00688</name>
</gene>
<dbReference type="SUPFAM" id="SSF47413">
    <property type="entry name" value="lambda repressor-like DNA-binding domains"/>
    <property type="match status" value="1"/>
</dbReference>
<reference evidence="3 4" key="1">
    <citation type="submission" date="2019-01" db="EMBL/GenBank/DDBJ databases">
        <authorList>
            <consortium name="Pathogen Informatics"/>
        </authorList>
    </citation>
    <scope>NUCLEOTIDE SEQUENCE [LARGE SCALE GENOMIC DNA]</scope>
    <source>
        <strain evidence="3 4">NCTC10138</strain>
    </source>
</reference>
<dbReference type="CDD" id="cd00093">
    <property type="entry name" value="HTH_XRE"/>
    <property type="match status" value="1"/>
</dbReference>
<feature type="domain" description="HTH cro/C1-type" evidence="2">
    <location>
        <begin position="11"/>
        <end position="65"/>
    </location>
</feature>
<dbReference type="GO" id="GO:0003677">
    <property type="term" value="F:DNA binding"/>
    <property type="evidence" value="ECO:0007669"/>
    <property type="project" value="UniProtKB-KW"/>
</dbReference>
<dbReference type="Proteomes" id="UP000289841">
    <property type="component" value="Chromosome"/>
</dbReference>
<evidence type="ECO:0000313" key="4">
    <source>
        <dbReference type="Proteomes" id="UP000289841"/>
    </source>
</evidence>
<dbReference type="KEGG" id="aaxa:NCTC10138_00688"/>
<evidence type="ECO:0000313" key="3">
    <source>
        <dbReference type="EMBL" id="VEU80319.1"/>
    </source>
</evidence>
<evidence type="ECO:0000256" key="1">
    <source>
        <dbReference type="ARBA" id="ARBA00023125"/>
    </source>
</evidence>
<dbReference type="PROSITE" id="PS50943">
    <property type="entry name" value="HTH_CROC1"/>
    <property type="match status" value="1"/>
</dbReference>
<sequence>MFNMKEIGKRIAKLRKENNMTQVELADKLGISYQAVSNWERGDSMPDISKLSELSQIFDTSIDEILGNEREAKIINDIIEEETIDLNSVSEDELKNLLPIVKPEQFKKSFTDFDDMKFEQLIILAPFLEEEQIDEIVLTKFRNLDSAKWIALAPFMSEDAVTMLFNDGVNKNDSDLGWLVGLAPFVKHGTLNDSVYALYKKRGINTIVALAPFVDAKIIRKIYDEEIEKGNYTAVIVLIPFLKGEEFKDIFKGFKFK</sequence>
<organism evidence="3 4">
    <name type="scientific">Haploplasma axanthum</name>
    <name type="common">Acholeplasma axanthum</name>
    <dbReference type="NCBI Taxonomy" id="29552"/>
    <lineage>
        <taxon>Bacteria</taxon>
        <taxon>Bacillati</taxon>
        <taxon>Mycoplasmatota</taxon>
        <taxon>Mollicutes</taxon>
        <taxon>Acholeplasmatales</taxon>
        <taxon>Acholeplasmataceae</taxon>
        <taxon>Haploplasma</taxon>
    </lineage>
</organism>
<protein>
    <submittedName>
        <fullName evidence="3">HTH-type transcriptional regulator immR</fullName>
    </submittedName>
</protein>
<evidence type="ECO:0000259" key="2">
    <source>
        <dbReference type="PROSITE" id="PS50943"/>
    </source>
</evidence>
<keyword evidence="1" id="KW-0238">DNA-binding</keyword>
<dbReference type="InterPro" id="IPR010982">
    <property type="entry name" value="Lambda_DNA-bd_dom_sf"/>
</dbReference>
<name>A0A449BCZ3_HAPAX</name>
<dbReference type="InterPro" id="IPR001387">
    <property type="entry name" value="Cro/C1-type_HTH"/>
</dbReference>
<dbReference type="PANTHER" id="PTHR46558">
    <property type="entry name" value="TRACRIPTIONAL REGULATORY PROTEIN-RELATED-RELATED"/>
    <property type="match status" value="1"/>
</dbReference>
<dbReference type="Pfam" id="PF01381">
    <property type="entry name" value="HTH_3"/>
    <property type="match status" value="1"/>
</dbReference>
<dbReference type="Gene3D" id="1.10.260.40">
    <property type="entry name" value="lambda repressor-like DNA-binding domains"/>
    <property type="match status" value="1"/>
</dbReference>
<dbReference type="AlphaFoldDB" id="A0A449BCZ3"/>
<dbReference type="RefSeq" id="WP_052589815.1">
    <property type="nucleotide sequence ID" value="NZ_LR215048.1"/>
</dbReference>
<keyword evidence="4" id="KW-1185">Reference proteome</keyword>